<keyword evidence="4" id="KW-0130">Cell adhesion</keyword>
<sequence length="168" mass="17515">MKAIQKGFSLIELMIVIAIVGILAVIALPAYQDYTARAQVSEAILLMEGQKSAVVEYYADKGKWPKSNEEAGIADKSIIKGKYVAQVEVGGDGVITATMKSADVNKEIAGKTVSLTPHATTAGATTGATATANGSFTWTCTTGKTSGVATKFLPSSCRPDEEKPAGKK</sequence>
<dbReference type="Pfam" id="PF07963">
    <property type="entry name" value="N_methyl"/>
    <property type="match status" value="1"/>
</dbReference>
<name>Q462L5_NEISU</name>
<keyword evidence="3" id="KW-0488">Methylation</keyword>
<dbReference type="Pfam" id="PF00114">
    <property type="entry name" value="Pilin"/>
    <property type="match status" value="1"/>
</dbReference>
<evidence type="ECO:0000256" key="1">
    <source>
        <dbReference type="ARBA" id="ARBA00005233"/>
    </source>
</evidence>
<keyword evidence="5" id="KW-1015">Disulfide bond</keyword>
<dbReference type="PROSITE" id="PS00409">
    <property type="entry name" value="PROKAR_NTER_METHYL"/>
    <property type="match status" value="1"/>
</dbReference>
<proteinExistence type="inferred from homology"/>
<dbReference type="GO" id="GO:0009289">
    <property type="term" value="C:pilus"/>
    <property type="evidence" value="ECO:0007669"/>
    <property type="project" value="InterPro"/>
</dbReference>
<keyword evidence="6" id="KW-0281">Fimbrium</keyword>
<dbReference type="PANTHER" id="PTHR30093">
    <property type="entry name" value="GENERAL SECRETION PATHWAY PROTEIN G"/>
    <property type="match status" value="1"/>
</dbReference>
<dbReference type="InterPro" id="IPR001082">
    <property type="entry name" value="Pilin"/>
</dbReference>
<evidence type="ECO:0000256" key="2">
    <source>
        <dbReference type="ARBA" id="ARBA00011156"/>
    </source>
</evidence>
<gene>
    <name evidence="7" type="primary">pilE1</name>
</gene>
<comment type="subunit">
    <text evidence="2">The pili are polar flexible filaments of about 5.4 nanometers diameter and 2.5 micrometers average length; they consist of only a single polypeptide chain arranged in a helical configuration of five subunits per turn in the assembled pilus.</text>
</comment>
<comment type="similarity">
    <text evidence="1 6">Belongs to the N-Me-Phe pilin family.</text>
</comment>
<evidence type="ECO:0000313" key="7">
    <source>
        <dbReference type="EMBL" id="AAY57851.1"/>
    </source>
</evidence>
<dbReference type="InterPro" id="IPR012902">
    <property type="entry name" value="N_methyl_site"/>
</dbReference>
<dbReference type="GeneID" id="49948798"/>
<dbReference type="PANTHER" id="PTHR30093:SF34">
    <property type="entry name" value="PREPILIN PEPTIDASE-DEPENDENT PROTEIN D"/>
    <property type="match status" value="1"/>
</dbReference>
<accession>Q462L5</accession>
<dbReference type="InterPro" id="IPR045584">
    <property type="entry name" value="Pilin-like"/>
</dbReference>
<evidence type="ECO:0000256" key="6">
    <source>
        <dbReference type="RuleBase" id="RU000389"/>
    </source>
</evidence>
<dbReference type="Gene3D" id="3.30.700.10">
    <property type="entry name" value="Glycoprotein, Type 4 Pilin"/>
    <property type="match status" value="1"/>
</dbReference>
<organism evidence="7">
    <name type="scientific">Neisseria subflava</name>
    <dbReference type="NCBI Taxonomy" id="28449"/>
    <lineage>
        <taxon>Bacteria</taxon>
        <taxon>Pseudomonadati</taxon>
        <taxon>Pseudomonadota</taxon>
        <taxon>Betaproteobacteria</taxon>
        <taxon>Neisseriales</taxon>
        <taxon>Neisseriaceae</taxon>
        <taxon>Neisseria</taxon>
    </lineage>
</organism>
<evidence type="ECO:0000256" key="3">
    <source>
        <dbReference type="ARBA" id="ARBA00022481"/>
    </source>
</evidence>
<evidence type="ECO:0000256" key="5">
    <source>
        <dbReference type="ARBA" id="ARBA00023157"/>
    </source>
</evidence>
<dbReference type="GO" id="GO:0007155">
    <property type="term" value="P:cell adhesion"/>
    <property type="evidence" value="ECO:0007669"/>
    <property type="project" value="UniProtKB-KW"/>
</dbReference>
<reference evidence="7" key="1">
    <citation type="journal article" date="2005" name="FEMS Microbiol. Lett.">
        <title>Neisserial pilin genes display extensive interspecies diversity.</title>
        <authorList>
            <person name="Aho E.L."/>
            <person name="Urwin R."/>
            <person name="Batcheller A.E."/>
            <person name="Holmgren A.M."/>
            <person name="Havig K."/>
            <person name="Kulakoski A.M."/>
            <person name="Vomhof E.E."/>
            <person name="Longfors N.S."/>
            <person name="Erickson C.B."/>
            <person name="Anderson Z.K."/>
            <person name="Dawlaty J.M."/>
            <person name="Mueller J.J."/>
        </authorList>
    </citation>
    <scope>NUCLEOTIDE SEQUENCE</scope>
    <source>
        <strain evidence="7">ATCC 49275</strain>
    </source>
</reference>
<dbReference type="SUPFAM" id="SSF54523">
    <property type="entry name" value="Pili subunits"/>
    <property type="match status" value="1"/>
</dbReference>
<dbReference type="AlphaFoldDB" id="Q462L5"/>
<protein>
    <submittedName>
        <fullName evidence="7">Pilin</fullName>
    </submittedName>
</protein>
<dbReference type="RefSeq" id="WP_137040112.1">
    <property type="nucleotide sequence ID" value="NZ_CAUJRI010000001.1"/>
</dbReference>
<evidence type="ECO:0000256" key="4">
    <source>
        <dbReference type="ARBA" id="ARBA00022889"/>
    </source>
</evidence>
<dbReference type="NCBIfam" id="TIGR02532">
    <property type="entry name" value="IV_pilin_GFxxxE"/>
    <property type="match status" value="1"/>
</dbReference>
<dbReference type="EMBL" id="DQ007937">
    <property type="protein sequence ID" value="AAY57851.1"/>
    <property type="molecule type" value="Genomic_DNA"/>
</dbReference>